<keyword evidence="3" id="KW-1185">Reference proteome</keyword>
<comment type="caution">
    <text evidence="2">The sequence shown here is derived from an EMBL/GenBank/DDBJ whole genome shotgun (WGS) entry which is preliminary data.</text>
</comment>
<feature type="domain" description="YgjP-like metallopeptidase" evidence="1">
    <location>
        <begin position="3"/>
        <end position="100"/>
    </location>
</feature>
<reference evidence="3" key="1">
    <citation type="journal article" date="2015" name="Genome Announc.">
        <title>Draft Genome Sequence of an Anaerobic Ammonium-Oxidizing Bacterium, "Candidatus Brocadia sinica".</title>
        <authorList>
            <person name="Oshiki M."/>
            <person name="Shinyako-Hata K."/>
            <person name="Satoh H."/>
            <person name="Okabe S."/>
        </authorList>
    </citation>
    <scope>NUCLEOTIDE SEQUENCE [LARGE SCALE GENOMIC DNA]</scope>
    <source>
        <strain evidence="3">JPN1</strain>
    </source>
</reference>
<dbReference type="Proteomes" id="UP000032309">
    <property type="component" value="Unassembled WGS sequence"/>
</dbReference>
<proteinExistence type="predicted"/>
<keyword evidence="2" id="KW-0378">Hydrolase</keyword>
<evidence type="ECO:0000259" key="1">
    <source>
        <dbReference type="Pfam" id="PF01863"/>
    </source>
</evidence>
<accession>A0ABQ0K2P8</accession>
<dbReference type="Gene3D" id="3.30.2010.10">
    <property type="entry name" value="Metalloproteases ('zincins'), catalytic domain"/>
    <property type="match status" value="1"/>
</dbReference>
<protein>
    <submittedName>
        <fullName evidence="2">Metal-dependent hydrolase</fullName>
    </submittedName>
</protein>
<dbReference type="Pfam" id="PF01863">
    <property type="entry name" value="YgjP-like"/>
    <property type="match status" value="1"/>
</dbReference>
<evidence type="ECO:0000313" key="3">
    <source>
        <dbReference type="Proteomes" id="UP000032309"/>
    </source>
</evidence>
<gene>
    <name evidence="2" type="ORF">BROSI_A3830</name>
</gene>
<dbReference type="InterPro" id="IPR002725">
    <property type="entry name" value="YgjP-like_metallopeptidase"/>
</dbReference>
<sequence>MKVIEHNATPKVILKRSAIALYVRPDTSREKRGVVLDEWYRQKLREIVPEYIAYWKKKMRLEEVEYAIKKMKTKWGICNREAKRIWLNLELAKKPKECIE</sequence>
<dbReference type="GO" id="GO:0016787">
    <property type="term" value="F:hydrolase activity"/>
    <property type="evidence" value="ECO:0007669"/>
    <property type="project" value="UniProtKB-KW"/>
</dbReference>
<organism evidence="2 3">
    <name type="scientific">Candidatus Brocadia sinica JPN1</name>
    <dbReference type="NCBI Taxonomy" id="1197129"/>
    <lineage>
        <taxon>Bacteria</taxon>
        <taxon>Pseudomonadati</taxon>
        <taxon>Planctomycetota</taxon>
        <taxon>Candidatus Brocadiia</taxon>
        <taxon>Candidatus Brocadiales</taxon>
        <taxon>Candidatus Brocadiaceae</taxon>
        <taxon>Candidatus Brocadia</taxon>
    </lineage>
</organism>
<name>A0ABQ0K2P8_9BACT</name>
<dbReference type="EMBL" id="BAFN01000001">
    <property type="protein sequence ID" value="GAN35281.1"/>
    <property type="molecule type" value="Genomic_DNA"/>
</dbReference>
<dbReference type="CDD" id="cd07344">
    <property type="entry name" value="M48_yhfN_like"/>
    <property type="match status" value="1"/>
</dbReference>
<evidence type="ECO:0000313" key="2">
    <source>
        <dbReference type="EMBL" id="GAN35281.1"/>
    </source>
</evidence>